<dbReference type="InterPro" id="IPR036412">
    <property type="entry name" value="HAD-like_sf"/>
</dbReference>
<protein>
    <submittedName>
        <fullName evidence="1">HAD family phosphatase</fullName>
    </submittedName>
</protein>
<dbReference type="SFLD" id="SFLDS00003">
    <property type="entry name" value="Haloacid_Dehalogenase"/>
    <property type="match status" value="1"/>
</dbReference>
<evidence type="ECO:0000313" key="1">
    <source>
        <dbReference type="EMBL" id="MDM9631959.1"/>
    </source>
</evidence>
<comment type="caution">
    <text evidence="1">The sequence shown here is derived from an EMBL/GenBank/DDBJ whole genome shotgun (WGS) entry which is preliminary data.</text>
</comment>
<dbReference type="InterPro" id="IPR023214">
    <property type="entry name" value="HAD_sf"/>
</dbReference>
<dbReference type="Pfam" id="PF00702">
    <property type="entry name" value="Hydrolase"/>
    <property type="match status" value="1"/>
</dbReference>
<dbReference type="PANTHER" id="PTHR43611:SF3">
    <property type="entry name" value="FLAVIN MONONUCLEOTIDE HYDROLASE 1, CHLOROPLATIC"/>
    <property type="match status" value="1"/>
</dbReference>
<dbReference type="PRINTS" id="PR00413">
    <property type="entry name" value="HADHALOGNASE"/>
</dbReference>
<proteinExistence type="predicted"/>
<organism evidence="1 2">
    <name type="scientific">Robiginitalea aurantiaca</name>
    <dbReference type="NCBI Taxonomy" id="3056915"/>
    <lineage>
        <taxon>Bacteria</taxon>
        <taxon>Pseudomonadati</taxon>
        <taxon>Bacteroidota</taxon>
        <taxon>Flavobacteriia</taxon>
        <taxon>Flavobacteriales</taxon>
        <taxon>Flavobacteriaceae</taxon>
        <taxon>Robiginitalea</taxon>
    </lineage>
</organism>
<dbReference type="PANTHER" id="PTHR43611">
    <property type="entry name" value="ALPHA-D-GLUCOSE 1-PHOSPHATE PHOSPHATASE"/>
    <property type="match status" value="1"/>
</dbReference>
<keyword evidence="2" id="KW-1185">Reference proteome</keyword>
<dbReference type="NCBIfam" id="TIGR01549">
    <property type="entry name" value="HAD-SF-IA-v1"/>
    <property type="match status" value="1"/>
</dbReference>
<dbReference type="CDD" id="cd02603">
    <property type="entry name" value="HAD_sEH-N_like"/>
    <property type="match status" value="1"/>
</dbReference>
<reference evidence="1" key="1">
    <citation type="submission" date="2023-06" db="EMBL/GenBank/DDBJ databases">
        <title>Robiginitalea aurantiacus sp. nov. and Algoriphagus sediminis sp. nov., isolated from coastal sediment.</title>
        <authorList>
            <person name="Zhou Z.Y."/>
            <person name="An J."/>
            <person name="Jia Y.W."/>
            <person name="Du Z.J."/>
        </authorList>
    </citation>
    <scope>NUCLEOTIDE SEQUENCE</scope>
    <source>
        <strain evidence="1">M39</strain>
    </source>
</reference>
<dbReference type="Gene3D" id="3.40.50.1000">
    <property type="entry name" value="HAD superfamily/HAD-like"/>
    <property type="match status" value="1"/>
</dbReference>
<dbReference type="EMBL" id="JAUDUY010000004">
    <property type="protein sequence ID" value="MDM9631959.1"/>
    <property type="molecule type" value="Genomic_DNA"/>
</dbReference>
<dbReference type="InterPro" id="IPR023198">
    <property type="entry name" value="PGP-like_dom2"/>
</dbReference>
<accession>A0ABT7WGL3</accession>
<sequence length="201" mass="23251">MIENIIFDFGGVFINLDAEAVPRGLRNFGVDFPEPELIALSQQYEKGVINSEAFLRGVNRCIPGSHTEDIRTIWNQMIADFPEERLEFLKDLKESGQYRMFLLSNTNALHIEHVKQTMGMASYNQFYSCFDSFYLSHEIGMRKPDRKIFSFVLDENGLNPAHTLFIDDTEEHTLSASQLGIKTWHLDIKRESILELPNRMD</sequence>
<dbReference type="InterPro" id="IPR006439">
    <property type="entry name" value="HAD-SF_hydro_IA"/>
</dbReference>
<dbReference type="RefSeq" id="WP_289725317.1">
    <property type="nucleotide sequence ID" value="NZ_JAUDUY010000004.1"/>
</dbReference>
<dbReference type="SFLD" id="SFLDG01129">
    <property type="entry name" value="C1.5:_HAD__Beta-PGM__Phosphata"/>
    <property type="match status" value="1"/>
</dbReference>
<dbReference type="SUPFAM" id="SSF56784">
    <property type="entry name" value="HAD-like"/>
    <property type="match status" value="1"/>
</dbReference>
<dbReference type="NCBIfam" id="TIGR01509">
    <property type="entry name" value="HAD-SF-IA-v3"/>
    <property type="match status" value="1"/>
</dbReference>
<evidence type="ECO:0000313" key="2">
    <source>
        <dbReference type="Proteomes" id="UP001174839"/>
    </source>
</evidence>
<dbReference type="Proteomes" id="UP001174839">
    <property type="component" value="Unassembled WGS sequence"/>
</dbReference>
<gene>
    <name evidence="1" type="ORF">QU605_10775</name>
</gene>
<name>A0ABT7WGL3_9FLAO</name>
<dbReference type="Gene3D" id="1.10.150.240">
    <property type="entry name" value="Putative phosphatase, domain 2"/>
    <property type="match status" value="1"/>
</dbReference>